<dbReference type="Proteomes" id="UP001596383">
    <property type="component" value="Unassembled WGS sequence"/>
</dbReference>
<keyword evidence="3" id="KW-1185">Reference proteome</keyword>
<reference evidence="2 3" key="1">
    <citation type="journal article" date="2019" name="Int. J. Syst. Evol. Microbiol.">
        <title>The Global Catalogue of Microorganisms (GCM) 10K type strain sequencing project: providing services to taxonomists for standard genome sequencing and annotation.</title>
        <authorList>
            <consortium name="The Broad Institute Genomics Platform"/>
            <consortium name="The Broad Institute Genome Sequencing Center for Infectious Disease"/>
            <person name="Wu L."/>
            <person name="Ma J."/>
        </authorList>
    </citation>
    <scope>NUCLEOTIDE SEQUENCE [LARGE SCALE GENOMIC DNA]</scope>
    <source>
        <strain evidence="2 3">LMG 29247</strain>
    </source>
</reference>
<feature type="region of interest" description="Disordered" evidence="1">
    <location>
        <begin position="17"/>
        <end position="49"/>
    </location>
</feature>
<sequence>MSGDELLVSTDEATLLPIGTKRERSESISNNCNAVGSRRDGRGTENHDR</sequence>
<accession>A0ABD5SUW0</accession>
<evidence type="ECO:0000313" key="2">
    <source>
        <dbReference type="EMBL" id="MFC6767021.1"/>
    </source>
</evidence>
<dbReference type="AlphaFoldDB" id="A0ABD5SUW0"/>
<gene>
    <name evidence="2" type="ORF">ACFQE6_19175</name>
</gene>
<protein>
    <submittedName>
        <fullName evidence="2">Uncharacterized protein</fullName>
    </submittedName>
</protein>
<name>A0ABD5SUW0_9EURY</name>
<evidence type="ECO:0000256" key="1">
    <source>
        <dbReference type="SAM" id="MobiDB-lite"/>
    </source>
</evidence>
<feature type="compositionally biased region" description="Basic and acidic residues" evidence="1">
    <location>
        <begin position="37"/>
        <end position="49"/>
    </location>
</feature>
<proteinExistence type="predicted"/>
<evidence type="ECO:0000313" key="3">
    <source>
        <dbReference type="Proteomes" id="UP001596383"/>
    </source>
</evidence>
<organism evidence="2 3">
    <name type="scientific">Natrinema soli</name>
    <dbReference type="NCBI Taxonomy" id="1930624"/>
    <lineage>
        <taxon>Archaea</taxon>
        <taxon>Methanobacteriati</taxon>
        <taxon>Methanobacteriota</taxon>
        <taxon>Stenosarchaea group</taxon>
        <taxon>Halobacteria</taxon>
        <taxon>Halobacteriales</taxon>
        <taxon>Natrialbaceae</taxon>
        <taxon>Natrinema</taxon>
    </lineage>
</organism>
<dbReference type="RefSeq" id="WP_273739950.1">
    <property type="nucleotide sequence ID" value="NZ_JAQIVI010000318.1"/>
</dbReference>
<comment type="caution">
    <text evidence="2">The sequence shown here is derived from an EMBL/GenBank/DDBJ whole genome shotgun (WGS) entry which is preliminary data.</text>
</comment>
<dbReference type="EMBL" id="JBHSWV010000318">
    <property type="protein sequence ID" value="MFC6767021.1"/>
    <property type="molecule type" value="Genomic_DNA"/>
</dbReference>